<accession>A0AAJ7WHV4</accession>
<feature type="region of interest" description="Disordered" evidence="2">
    <location>
        <begin position="338"/>
        <end position="378"/>
    </location>
</feature>
<gene>
    <name evidence="4" type="primary">LOC114828064</name>
</gene>
<dbReference type="AlphaFoldDB" id="A0AAJ7WHV4"/>
<organism evidence="3 4">
    <name type="scientific">Galendromus occidentalis</name>
    <name type="common">western predatory mite</name>
    <dbReference type="NCBI Taxonomy" id="34638"/>
    <lineage>
        <taxon>Eukaryota</taxon>
        <taxon>Metazoa</taxon>
        <taxon>Ecdysozoa</taxon>
        <taxon>Arthropoda</taxon>
        <taxon>Chelicerata</taxon>
        <taxon>Arachnida</taxon>
        <taxon>Acari</taxon>
        <taxon>Parasitiformes</taxon>
        <taxon>Mesostigmata</taxon>
        <taxon>Gamasina</taxon>
        <taxon>Phytoseioidea</taxon>
        <taxon>Phytoseiidae</taxon>
        <taxon>Typhlodrominae</taxon>
        <taxon>Galendromus</taxon>
    </lineage>
</organism>
<dbReference type="KEGG" id="goe:114828064"/>
<evidence type="ECO:0000313" key="4">
    <source>
        <dbReference type="RefSeq" id="XP_028966558.1"/>
    </source>
</evidence>
<protein>
    <submittedName>
        <fullName evidence="4">Uncharacterized protein LOC114828064</fullName>
    </submittedName>
</protein>
<dbReference type="GeneID" id="114828064"/>
<reference evidence="4" key="1">
    <citation type="submission" date="2025-08" db="UniProtKB">
        <authorList>
            <consortium name="RefSeq"/>
        </authorList>
    </citation>
    <scope>IDENTIFICATION</scope>
</reference>
<feature type="compositionally biased region" description="Basic and acidic residues" evidence="2">
    <location>
        <begin position="40"/>
        <end position="49"/>
    </location>
</feature>
<evidence type="ECO:0000313" key="3">
    <source>
        <dbReference type="Proteomes" id="UP000694867"/>
    </source>
</evidence>
<keyword evidence="1" id="KW-0175">Coiled coil</keyword>
<feature type="compositionally biased region" description="Acidic residues" evidence="2">
    <location>
        <begin position="58"/>
        <end position="69"/>
    </location>
</feature>
<proteinExistence type="predicted"/>
<evidence type="ECO:0000256" key="1">
    <source>
        <dbReference type="SAM" id="Coils"/>
    </source>
</evidence>
<feature type="coiled-coil region" evidence="1">
    <location>
        <begin position="111"/>
        <end position="158"/>
    </location>
</feature>
<feature type="region of interest" description="Disordered" evidence="2">
    <location>
        <begin position="36"/>
        <end position="84"/>
    </location>
</feature>
<dbReference type="RefSeq" id="XP_028966558.1">
    <property type="nucleotide sequence ID" value="XM_029110725.1"/>
</dbReference>
<dbReference type="Proteomes" id="UP000694867">
    <property type="component" value="Unplaced"/>
</dbReference>
<evidence type="ECO:0000256" key="2">
    <source>
        <dbReference type="SAM" id="MobiDB-lite"/>
    </source>
</evidence>
<keyword evidence="3" id="KW-1185">Reference proteome</keyword>
<sequence>MSNPSSSRLTRDNSRKMAVAFQEDFEVIQNLADETIFKTSAEERRELEAKSSATGTDDHDDDDDDNELTDNDRESRKPRLKSPLECGFAQTTSKPSLFFKMLTDQDVEDRKRVRQEKLHRAAKEIAQLEARRCAEEKHRLKRRELEQKERRLRALIMDELRSLWKKGHDFQIPEQVDPYIRGECGSDPEENDIRRRLFHGCFYEFRNRLQSSRESLKRERRTTLETVTWTAQEVKLYYECMARHRIPIVFGSTAAFGDAQCNPRSFATAAHRRNFPCGASSTGDFIGTYGAGYKHPARCYPSPGAGHRFPPRFGMYGWSDSAHPIIPVQRTGAFEHNSTASNKHSVACPTGHRGYDRDDNSGSSSNNERQAESEKQAILVKRSPVETEAAASDFVNELLKENCASENSSIKLDSIAEIDLYDDL</sequence>
<name>A0AAJ7WHV4_9ACAR</name>